<dbReference type="Proteomes" id="UP000219559">
    <property type="component" value="Unassembled WGS sequence"/>
</dbReference>
<dbReference type="Pfam" id="PF06283">
    <property type="entry name" value="ThuA"/>
    <property type="match status" value="1"/>
</dbReference>
<dbReference type="SUPFAM" id="SSF52317">
    <property type="entry name" value="Class I glutamine amidotransferase-like"/>
    <property type="match status" value="1"/>
</dbReference>
<dbReference type="InterPro" id="IPR029062">
    <property type="entry name" value="Class_I_gatase-like"/>
</dbReference>
<gene>
    <name evidence="2" type="ORF">B7P33_17840</name>
</gene>
<keyword evidence="3" id="KW-1185">Reference proteome</keyword>
<dbReference type="PANTHER" id="PTHR40469">
    <property type="entry name" value="SECRETED GLYCOSYL HYDROLASE"/>
    <property type="match status" value="1"/>
</dbReference>
<sequence>MKNLVLLITILGFTLGNAQNKHSITYKGSTGPGLGKKIVFIASDHEYRGEETLPALARILAEHHGFECTVIWALDADGNIHPGSSNIAGFEALKEADLMVMFVRFADFPDTQMQHLNDYLERGGPVIGLRTSTHAFKNKENQTWNHYDFQYKGDKTTWKGGFGERILGETWVGHYGKNHEQSSLLILEESQKAHPILSGVTQPWVQCGGYRAWPIGPDLEVLALGRILNGMTPESPKDTSKREMPVVWTRTYSMDNGAKGKVFTTTHGASEDILNDDFRRLLINAHFWALGMEKAIKPNLNIDFVGPYTPSKFSFDGYKKGIKPEDLQDLKSPIMPLKQKATKE</sequence>
<proteinExistence type="predicted"/>
<protein>
    <recommendedName>
        <fullName evidence="1">ThuA-like domain-containing protein</fullName>
    </recommendedName>
</protein>
<dbReference type="Gene3D" id="3.40.50.880">
    <property type="match status" value="1"/>
</dbReference>
<dbReference type="InterPro" id="IPR029010">
    <property type="entry name" value="ThuA-like"/>
</dbReference>
<accession>A0A2A4G3G0</accession>
<feature type="domain" description="ThuA-like" evidence="1">
    <location>
        <begin position="50"/>
        <end position="289"/>
    </location>
</feature>
<organism evidence="2 3">
    <name type="scientific">Sediminicola luteus</name>
    <dbReference type="NCBI Taxonomy" id="319238"/>
    <lineage>
        <taxon>Bacteria</taxon>
        <taxon>Pseudomonadati</taxon>
        <taxon>Bacteroidota</taxon>
        <taxon>Flavobacteriia</taxon>
        <taxon>Flavobacteriales</taxon>
        <taxon>Flavobacteriaceae</taxon>
        <taxon>Sediminicola</taxon>
    </lineage>
</organism>
<evidence type="ECO:0000313" key="2">
    <source>
        <dbReference type="EMBL" id="PCE62500.1"/>
    </source>
</evidence>
<reference evidence="2 3" key="1">
    <citation type="submission" date="2017-04" db="EMBL/GenBank/DDBJ databases">
        <title>A new member of the family Flavobacteriaceae isolated from ascidians.</title>
        <authorList>
            <person name="Chen L."/>
        </authorList>
    </citation>
    <scope>NUCLEOTIDE SEQUENCE [LARGE SCALE GENOMIC DNA]</scope>
    <source>
        <strain evidence="2 3">HQA918</strain>
    </source>
</reference>
<dbReference type="AlphaFoldDB" id="A0A2A4G3G0"/>
<comment type="caution">
    <text evidence="2">The sequence shown here is derived from an EMBL/GenBank/DDBJ whole genome shotgun (WGS) entry which is preliminary data.</text>
</comment>
<dbReference type="PANTHER" id="PTHR40469:SF2">
    <property type="entry name" value="GALACTOSE-BINDING DOMAIN-LIKE SUPERFAMILY PROTEIN"/>
    <property type="match status" value="1"/>
</dbReference>
<evidence type="ECO:0000313" key="3">
    <source>
        <dbReference type="Proteomes" id="UP000219559"/>
    </source>
</evidence>
<evidence type="ECO:0000259" key="1">
    <source>
        <dbReference type="Pfam" id="PF06283"/>
    </source>
</evidence>
<dbReference type="OrthoDB" id="189183at2"/>
<dbReference type="RefSeq" id="WP_097443587.1">
    <property type="nucleotide sequence ID" value="NZ_NBWU01000008.1"/>
</dbReference>
<name>A0A2A4G3G0_9FLAO</name>
<dbReference type="EMBL" id="NBWU01000008">
    <property type="protein sequence ID" value="PCE62500.1"/>
    <property type="molecule type" value="Genomic_DNA"/>
</dbReference>